<dbReference type="RefSeq" id="WP_153974209.1">
    <property type="nucleotide sequence ID" value="NZ_CP039268.1"/>
</dbReference>
<evidence type="ECO:0000313" key="3">
    <source>
        <dbReference type="Proteomes" id="UP000426424"/>
    </source>
</evidence>
<dbReference type="KEGG" id="ttp:E6P07_02815"/>
<protein>
    <submittedName>
        <fullName evidence="2">Prepilin-type N-terminal cleavage/methylation domain-containing protein</fullName>
    </submittedName>
</protein>
<feature type="transmembrane region" description="Helical" evidence="1">
    <location>
        <begin position="6"/>
        <end position="29"/>
    </location>
</feature>
<dbReference type="InterPro" id="IPR012902">
    <property type="entry name" value="N_methyl_site"/>
</dbReference>
<name>A0A6I6ED30_THETI</name>
<dbReference type="SUPFAM" id="SSF54523">
    <property type="entry name" value="Pili subunits"/>
    <property type="match status" value="1"/>
</dbReference>
<reference evidence="2 3" key="1">
    <citation type="submission" date="2019-12" db="EMBL/GenBank/DDBJ databases">
        <title>The complete genome of the thermophilic, anoxygenic phototrophic gammaproteobacterium Thermochromatium tepidum.</title>
        <authorList>
            <person name="Sattley W.M."/>
            <person name="Swingley W.D."/>
            <person name="Burchell B.M."/>
            <person name="Gurbani S.A."/>
            <person name="Kujawa C.M."/>
            <person name="Nuccio D.A."/>
            <person name="Schladweiler J."/>
            <person name="Shaffer K.N."/>
            <person name="Stokes L.M."/>
            <person name="Touchman J.W."/>
            <person name="Blankenship R.E."/>
            <person name="Madigan M.T."/>
        </authorList>
    </citation>
    <scope>NUCLEOTIDE SEQUENCE [LARGE SCALE GENOMIC DNA]</scope>
    <source>
        <strain evidence="2 3">ATCC 43061</strain>
    </source>
</reference>
<dbReference type="NCBIfam" id="TIGR02532">
    <property type="entry name" value="IV_pilin_GFxxxE"/>
    <property type="match status" value="1"/>
</dbReference>
<keyword evidence="1" id="KW-0812">Transmembrane</keyword>
<evidence type="ECO:0000313" key="2">
    <source>
        <dbReference type="EMBL" id="QGU32010.1"/>
    </source>
</evidence>
<organism evidence="2 3">
    <name type="scientific">Thermochromatium tepidum ATCC 43061</name>
    <dbReference type="NCBI Taxonomy" id="316276"/>
    <lineage>
        <taxon>Bacteria</taxon>
        <taxon>Pseudomonadati</taxon>
        <taxon>Pseudomonadota</taxon>
        <taxon>Gammaproteobacteria</taxon>
        <taxon>Chromatiales</taxon>
        <taxon>Chromatiaceae</taxon>
        <taxon>Thermochromatium</taxon>
    </lineage>
</organism>
<keyword evidence="1" id="KW-0472">Membrane</keyword>
<sequence length="231" mass="25218">MNGRTAPGFTLIELVIALAIIGLISLVLFSGLRLGGRSWEAVETVGERLSGLRLADGFLRRLLGQTRPATAVYEGQIVQVFAGESERLEWVAPLSEHVGLSGLYILRLQLEGAGEARNLVLTRWLLHPEALEGNDAIPPWIPMTEQDEGAGALSALASDLDLAEGAFGRTLLLKDVSRFELAYYGLADGDSGPDWHDDWQGQTQLPNLIRIRLETTEQSWPDLVVALPDQP</sequence>
<proteinExistence type="predicted"/>
<accession>A0A6I6ED30</accession>
<dbReference type="AlphaFoldDB" id="A0A6I6ED30"/>
<dbReference type="EMBL" id="CP039268">
    <property type="protein sequence ID" value="QGU32010.1"/>
    <property type="molecule type" value="Genomic_DNA"/>
</dbReference>
<keyword evidence="1" id="KW-1133">Transmembrane helix</keyword>
<evidence type="ECO:0000256" key="1">
    <source>
        <dbReference type="SAM" id="Phobius"/>
    </source>
</evidence>
<dbReference type="InterPro" id="IPR045584">
    <property type="entry name" value="Pilin-like"/>
</dbReference>
<dbReference type="Pfam" id="PF07963">
    <property type="entry name" value="N_methyl"/>
    <property type="match status" value="1"/>
</dbReference>
<dbReference type="Proteomes" id="UP000426424">
    <property type="component" value="Chromosome"/>
</dbReference>
<keyword evidence="3" id="KW-1185">Reference proteome</keyword>
<dbReference type="OrthoDB" id="5568646at2"/>
<gene>
    <name evidence="2" type="ORF">E6P07_02815</name>
</gene>